<dbReference type="AlphaFoldDB" id="A0A6A6HEC0"/>
<keyword evidence="2 3" id="KW-0378">Hydrolase</keyword>
<dbReference type="InterPro" id="IPR019826">
    <property type="entry name" value="Carboxylesterase_B_AS"/>
</dbReference>
<dbReference type="PROSITE" id="PS00122">
    <property type="entry name" value="CARBOXYLESTERASE_B_1"/>
    <property type="match status" value="1"/>
</dbReference>
<dbReference type="EMBL" id="ML991789">
    <property type="protein sequence ID" value="KAF2235810.1"/>
    <property type="molecule type" value="Genomic_DNA"/>
</dbReference>
<dbReference type="SUPFAM" id="SSF53474">
    <property type="entry name" value="alpha/beta-Hydrolases"/>
    <property type="match status" value="1"/>
</dbReference>
<dbReference type="InterPro" id="IPR002018">
    <property type="entry name" value="CarbesteraseB"/>
</dbReference>
<feature type="chain" id="PRO_5025716280" description="Carboxylic ester hydrolase" evidence="3">
    <location>
        <begin position="18"/>
        <end position="571"/>
    </location>
</feature>
<comment type="similarity">
    <text evidence="1 3">Belongs to the type-B carboxylesterase/lipase family.</text>
</comment>
<dbReference type="Proteomes" id="UP000800092">
    <property type="component" value="Unassembled WGS sequence"/>
</dbReference>
<dbReference type="Gene3D" id="3.40.50.1820">
    <property type="entry name" value="alpha/beta hydrolase"/>
    <property type="match status" value="1"/>
</dbReference>
<gene>
    <name evidence="5" type="ORF">EV356DRAFT_483241</name>
</gene>
<evidence type="ECO:0000256" key="3">
    <source>
        <dbReference type="RuleBase" id="RU361235"/>
    </source>
</evidence>
<dbReference type="OrthoDB" id="408631at2759"/>
<dbReference type="Pfam" id="PF00135">
    <property type="entry name" value="COesterase"/>
    <property type="match status" value="1"/>
</dbReference>
<dbReference type="EC" id="3.1.1.-" evidence="3"/>
<accession>A0A6A6HEC0</accession>
<dbReference type="InterPro" id="IPR019819">
    <property type="entry name" value="Carboxylesterase_B_CS"/>
</dbReference>
<protein>
    <recommendedName>
        <fullName evidence="3">Carboxylic ester hydrolase</fullName>
        <ecNumber evidence="3">3.1.1.-</ecNumber>
    </recommendedName>
</protein>
<dbReference type="PROSITE" id="PS00941">
    <property type="entry name" value="CARBOXYLESTERASE_B_2"/>
    <property type="match status" value="1"/>
</dbReference>
<feature type="signal peptide" evidence="3">
    <location>
        <begin position="1"/>
        <end position="17"/>
    </location>
</feature>
<evidence type="ECO:0000313" key="5">
    <source>
        <dbReference type="EMBL" id="KAF2235810.1"/>
    </source>
</evidence>
<dbReference type="InterPro" id="IPR029058">
    <property type="entry name" value="AB_hydrolase_fold"/>
</dbReference>
<dbReference type="PANTHER" id="PTHR43918">
    <property type="entry name" value="ACETYLCHOLINESTERASE"/>
    <property type="match status" value="1"/>
</dbReference>
<proteinExistence type="inferred from homology"/>
<name>A0A6A6HEC0_VIRVR</name>
<evidence type="ECO:0000259" key="4">
    <source>
        <dbReference type="Pfam" id="PF00135"/>
    </source>
</evidence>
<evidence type="ECO:0000313" key="6">
    <source>
        <dbReference type="Proteomes" id="UP000800092"/>
    </source>
</evidence>
<keyword evidence="3" id="KW-0732">Signal</keyword>
<keyword evidence="6" id="KW-1185">Reference proteome</keyword>
<evidence type="ECO:0000256" key="2">
    <source>
        <dbReference type="ARBA" id="ARBA00022801"/>
    </source>
</evidence>
<organism evidence="5 6">
    <name type="scientific">Viridothelium virens</name>
    <name type="common">Speckled blister lichen</name>
    <name type="synonym">Trypethelium virens</name>
    <dbReference type="NCBI Taxonomy" id="1048519"/>
    <lineage>
        <taxon>Eukaryota</taxon>
        <taxon>Fungi</taxon>
        <taxon>Dikarya</taxon>
        <taxon>Ascomycota</taxon>
        <taxon>Pezizomycotina</taxon>
        <taxon>Dothideomycetes</taxon>
        <taxon>Dothideomycetes incertae sedis</taxon>
        <taxon>Trypetheliales</taxon>
        <taxon>Trypetheliaceae</taxon>
        <taxon>Viridothelium</taxon>
    </lineage>
</organism>
<reference evidence="5" key="1">
    <citation type="journal article" date="2020" name="Stud. Mycol.">
        <title>101 Dothideomycetes genomes: a test case for predicting lifestyles and emergence of pathogens.</title>
        <authorList>
            <person name="Haridas S."/>
            <person name="Albert R."/>
            <person name="Binder M."/>
            <person name="Bloem J."/>
            <person name="Labutti K."/>
            <person name="Salamov A."/>
            <person name="Andreopoulos B."/>
            <person name="Baker S."/>
            <person name="Barry K."/>
            <person name="Bills G."/>
            <person name="Bluhm B."/>
            <person name="Cannon C."/>
            <person name="Castanera R."/>
            <person name="Culley D."/>
            <person name="Daum C."/>
            <person name="Ezra D."/>
            <person name="Gonzalez J."/>
            <person name="Henrissat B."/>
            <person name="Kuo A."/>
            <person name="Liang C."/>
            <person name="Lipzen A."/>
            <person name="Lutzoni F."/>
            <person name="Magnuson J."/>
            <person name="Mondo S."/>
            <person name="Nolan M."/>
            <person name="Ohm R."/>
            <person name="Pangilinan J."/>
            <person name="Park H.-J."/>
            <person name="Ramirez L."/>
            <person name="Alfaro M."/>
            <person name="Sun H."/>
            <person name="Tritt A."/>
            <person name="Yoshinaga Y."/>
            <person name="Zwiers L.-H."/>
            <person name="Turgeon B."/>
            <person name="Goodwin S."/>
            <person name="Spatafora J."/>
            <person name="Crous P."/>
            <person name="Grigoriev I."/>
        </authorList>
    </citation>
    <scope>NUCLEOTIDE SEQUENCE</scope>
    <source>
        <strain evidence="5">Tuck. ex Michener</strain>
    </source>
</reference>
<sequence length="571" mass="62337">MKSAIWSFWGLASLALASPSPSALRRRQSLGLPTATTKNGTYVGAHSSTYNQDFFLGVPFAQPPLQDLRFRNPVPLNETWTDTRPATLYAMECIGYGGDQVGYEESEDCLYLNVVRPAGYENESLPVGVWIHGGGFYDGGTPDRRYNLSFIVDNSVSIGKPIIGVSIAYRLGAFGFIASEEVQASGQTNIGLRDQNLALQWIQENIAGFGGDSSKVTIWGESAGAISVGFHITLYNGRNDNLFRGAIMESGNPVGSNSIYNVSHYQDEYDDVISSAGCGDAADSLDCLRQVPFATLNAVLNNTDYSWDPFLDGDLNQRYGSEQLKDGSFVKVPIIDGANSDEGTSFGPTGVYTTQDLINFMTNANLSSIAIPESYVPALLDAYPDIPALGIPGADEGLGNITLPAPFGAEYRRSSAYFGDAVMIAPRRYTCQQWATFNLTAYCYRFNAIPTGVPWTSGVTHFQEVAFVFDNTEGLGYTINPFANKSEAYFKLASLMSKSWASFIFDQEPNNWPGRDSYALNSSSVAPWPRYDTANPMNMVWDANRTSYPEPDTFRKAGIALINSDALAYSR</sequence>
<evidence type="ECO:0000256" key="1">
    <source>
        <dbReference type="ARBA" id="ARBA00005964"/>
    </source>
</evidence>
<dbReference type="InterPro" id="IPR050654">
    <property type="entry name" value="AChE-related_enzymes"/>
</dbReference>
<feature type="domain" description="Carboxylesterase type B" evidence="4">
    <location>
        <begin position="36"/>
        <end position="539"/>
    </location>
</feature>
<dbReference type="PANTHER" id="PTHR43918:SF4">
    <property type="entry name" value="CARBOXYLIC ESTER HYDROLASE"/>
    <property type="match status" value="1"/>
</dbReference>
<dbReference type="GO" id="GO:0052689">
    <property type="term" value="F:carboxylic ester hydrolase activity"/>
    <property type="evidence" value="ECO:0007669"/>
    <property type="project" value="TreeGrafter"/>
</dbReference>